<dbReference type="Proteomes" id="UP000681610">
    <property type="component" value="Unassembled WGS sequence"/>
</dbReference>
<evidence type="ECO:0000256" key="1">
    <source>
        <dbReference type="SAM" id="SignalP"/>
    </source>
</evidence>
<evidence type="ECO:0000313" key="3">
    <source>
        <dbReference type="Proteomes" id="UP000681610"/>
    </source>
</evidence>
<dbReference type="RefSeq" id="WP_208059085.1">
    <property type="nucleotide sequence ID" value="NZ_JAGDYP010000007.1"/>
</dbReference>
<protein>
    <submittedName>
        <fullName evidence="2">Uncharacterized protein</fullName>
    </submittedName>
</protein>
<feature type="chain" id="PRO_5047057272" evidence="1">
    <location>
        <begin position="19"/>
        <end position="211"/>
    </location>
</feature>
<dbReference type="EMBL" id="JAGDYP010000007">
    <property type="protein sequence ID" value="MBO1884624.1"/>
    <property type="molecule type" value="Genomic_DNA"/>
</dbReference>
<feature type="signal peptide" evidence="1">
    <location>
        <begin position="1"/>
        <end position="18"/>
    </location>
</feature>
<keyword evidence="1" id="KW-0732">Signal</keyword>
<evidence type="ECO:0000313" key="2">
    <source>
        <dbReference type="EMBL" id="MBO1884624.1"/>
    </source>
</evidence>
<organism evidence="2 3">
    <name type="scientific">Capnocytophaga bilenii</name>
    <dbReference type="NCBI Taxonomy" id="2819369"/>
    <lineage>
        <taxon>Bacteria</taxon>
        <taxon>Pseudomonadati</taxon>
        <taxon>Bacteroidota</taxon>
        <taxon>Flavobacteriia</taxon>
        <taxon>Flavobacteriales</taxon>
        <taxon>Flavobacteriaceae</taxon>
        <taxon>Capnocytophaga</taxon>
    </lineage>
</organism>
<dbReference type="Gene3D" id="3.80.10.10">
    <property type="entry name" value="Ribonuclease Inhibitor"/>
    <property type="match status" value="1"/>
</dbReference>
<comment type="caution">
    <text evidence="2">The sequence shown here is derived from an EMBL/GenBank/DDBJ whole genome shotgun (WGS) entry which is preliminary data.</text>
</comment>
<keyword evidence="3" id="KW-1185">Reference proteome</keyword>
<dbReference type="InterPro" id="IPR032675">
    <property type="entry name" value="LRR_dom_sf"/>
</dbReference>
<sequence>MSKSIFTILLFLPLSFWAQKKLPAVLQQPAISLTTDKAKGEKIEISLVPFEEANSKTIWIDLNGNAKKDKGEEVKWGIHKYTIDAKTINIYGVFENVQCEGQRITHLEVMDGSQLKELWCSDNLIATLNLSKAPKIRVLYLQLNHLKADELQRIVAALPDRSTDEEQSIITLEDKGAVGKEQNKVTPAILQTLKAKNWIAMWAKGNDAEQY</sequence>
<reference evidence="2 3" key="1">
    <citation type="submission" date="2021-03" db="EMBL/GenBank/DDBJ databases">
        <title>Isolation and description of Capnocytophaga bilenii sp. nov., a novel Capnocytophaga species, isolated from a gingivitis subject.</title>
        <authorList>
            <person name="Antezack A."/>
            <person name="Monnet-Corti V."/>
            <person name="La Scola B."/>
        </authorList>
    </citation>
    <scope>NUCLEOTIDE SEQUENCE [LARGE SCALE GENOMIC DNA]</scope>
    <source>
        <strain evidence="2 3">Marseille-Q4570</strain>
    </source>
</reference>
<accession>A0ABS3PZ55</accession>
<gene>
    <name evidence="2" type="ORF">J4N46_09425</name>
</gene>
<name>A0ABS3PZ55_9FLAO</name>
<proteinExistence type="predicted"/>